<evidence type="ECO:0000259" key="1">
    <source>
        <dbReference type="Pfam" id="PF00884"/>
    </source>
</evidence>
<dbReference type="PANTHER" id="PTHR43108:SF8">
    <property type="entry name" value="SD21168P"/>
    <property type="match status" value="1"/>
</dbReference>
<gene>
    <name evidence="2" type="ORF">SAMN05421872_101310</name>
</gene>
<reference evidence="2 3" key="1">
    <citation type="submission" date="2016-10" db="EMBL/GenBank/DDBJ databases">
        <authorList>
            <person name="de Groot N.N."/>
        </authorList>
    </citation>
    <scope>NUCLEOTIDE SEQUENCE [LARGE SCALE GENOMIC DNA]</scope>
    <source>
        <strain evidence="2 3">CGMCC 4.6858</strain>
    </source>
</reference>
<dbReference type="AlphaFoldDB" id="A0A1G6IZK0"/>
<dbReference type="STRING" id="1045774.SAMN05421872_101310"/>
<keyword evidence="3" id="KW-1185">Reference proteome</keyword>
<accession>A0A1G6IZK0</accession>
<name>A0A1G6IZK0_9ACTN</name>
<proteinExistence type="predicted"/>
<dbReference type="Proteomes" id="UP000199034">
    <property type="component" value="Unassembled WGS sequence"/>
</dbReference>
<dbReference type="InterPro" id="IPR017850">
    <property type="entry name" value="Alkaline_phosphatase_core_sf"/>
</dbReference>
<sequence length="494" mass="54305">MTGIGSDAASTPTPAVERPDGRTNILLITADDLAVRDLVFMPKTLELLQEGGVAFGDALAPTPICVPARASLLTGQYAHNHGAVTITGHGGGYASFDDTNTVPVALQKVGYDTLFAGKYINGYGKVNPLTGADTEHDLPPGWTDWRATIDPSTYRFDRRRMNINGEVRRVPGYATEVMTEQTQDMITGDRDGRPWFAWVNYVAPHVGGPEGPGDPRTIHPKDTRAAFKTTVPADEDRGYYQRVSIPNLPYSFPDDTDDLAKANKPSHRRFTKLEKRALRTVYQRRIEAARGIDRGVAALVDTLEETGQLDRTLVVFTSDNGFTVDAHNLNGKLYPWDDSLRIPVLMRGPGLPQGHEVRTAVTNPDLAATLLGVAGAEVNHPLDGVDILPWVNALDQVRAIPIEGWPGGDGSRRLYMGVRLGAWTYVRFRGGEEELYDRATDEYEMRNLAHDPASKPVLLALKRLAVRYRDCMGAQCPQEFYPAAWAADPTRFPG</sequence>
<evidence type="ECO:0000313" key="3">
    <source>
        <dbReference type="Proteomes" id="UP000199034"/>
    </source>
</evidence>
<dbReference type="SUPFAM" id="SSF53649">
    <property type="entry name" value="Alkaline phosphatase-like"/>
    <property type="match status" value="1"/>
</dbReference>
<dbReference type="Gene3D" id="3.40.720.10">
    <property type="entry name" value="Alkaline Phosphatase, subunit A"/>
    <property type="match status" value="1"/>
</dbReference>
<evidence type="ECO:0000313" key="2">
    <source>
        <dbReference type="EMBL" id="SDC11216.1"/>
    </source>
</evidence>
<dbReference type="EMBL" id="FMZM01000001">
    <property type="protein sequence ID" value="SDC11216.1"/>
    <property type="molecule type" value="Genomic_DNA"/>
</dbReference>
<dbReference type="InterPro" id="IPR000917">
    <property type="entry name" value="Sulfatase_N"/>
</dbReference>
<dbReference type="PANTHER" id="PTHR43108">
    <property type="entry name" value="N-ACETYLGLUCOSAMINE-6-SULFATASE FAMILY MEMBER"/>
    <property type="match status" value="1"/>
</dbReference>
<organism evidence="2 3">
    <name type="scientific">Nocardioides lianchengensis</name>
    <dbReference type="NCBI Taxonomy" id="1045774"/>
    <lineage>
        <taxon>Bacteria</taxon>
        <taxon>Bacillati</taxon>
        <taxon>Actinomycetota</taxon>
        <taxon>Actinomycetes</taxon>
        <taxon>Propionibacteriales</taxon>
        <taxon>Nocardioidaceae</taxon>
        <taxon>Nocardioides</taxon>
    </lineage>
</organism>
<dbReference type="Pfam" id="PF00884">
    <property type="entry name" value="Sulfatase"/>
    <property type="match status" value="1"/>
</dbReference>
<protein>
    <submittedName>
        <fullName evidence="2">Arylsulfatase A</fullName>
    </submittedName>
</protein>
<feature type="domain" description="Sulfatase N-terminal" evidence="1">
    <location>
        <begin position="24"/>
        <end position="376"/>
    </location>
</feature>